<evidence type="ECO:0000313" key="1">
    <source>
        <dbReference type="EMBL" id="JAS42501.1"/>
    </source>
</evidence>
<proteinExistence type="predicted"/>
<organism evidence="1">
    <name type="scientific">Cuerna arida</name>
    <dbReference type="NCBI Taxonomy" id="1464854"/>
    <lineage>
        <taxon>Eukaryota</taxon>
        <taxon>Metazoa</taxon>
        <taxon>Ecdysozoa</taxon>
        <taxon>Arthropoda</taxon>
        <taxon>Hexapoda</taxon>
        <taxon>Insecta</taxon>
        <taxon>Pterygota</taxon>
        <taxon>Neoptera</taxon>
        <taxon>Paraneoptera</taxon>
        <taxon>Hemiptera</taxon>
        <taxon>Auchenorrhyncha</taxon>
        <taxon>Membracoidea</taxon>
        <taxon>Cicadellidae</taxon>
        <taxon>Cicadellinae</taxon>
        <taxon>Proconiini</taxon>
        <taxon>Cuerna</taxon>
    </lineage>
</organism>
<reference evidence="1" key="1">
    <citation type="submission" date="2015-11" db="EMBL/GenBank/DDBJ databases">
        <title>De novo transcriptome assembly of four potential Pierce s Disease insect vectors from Arizona vineyards.</title>
        <authorList>
            <person name="Tassone E.E."/>
        </authorList>
    </citation>
    <scope>NUCLEOTIDE SEQUENCE</scope>
</reference>
<protein>
    <submittedName>
        <fullName evidence="1">Uncharacterized protein</fullName>
    </submittedName>
</protein>
<accession>A0A1B6EXG8</accession>
<name>A0A1B6EXG8_9HEMI</name>
<gene>
    <name evidence="1" type="ORF">g.4097</name>
</gene>
<sequence length="175" mass="19762">MVSDNMKNEKSVIKLSGLSAFGIYTETGGKKELECKDKISLGQEVSADNDENQETLSRPNRQRQRNVIIGTSTLESNLKVVTPRTYFFVSRLDPLTTADSLLIFLKSKLSIDFTVEQLVTKHPQHYSSFKVGVPNSSLKDALVVENWPKGVFVKKFYSGPQKSSKYKKMCKYNVQ</sequence>
<dbReference type="AlphaFoldDB" id="A0A1B6EXG8"/>
<dbReference type="EMBL" id="GECZ01027268">
    <property type="protein sequence ID" value="JAS42501.1"/>
    <property type="molecule type" value="Transcribed_RNA"/>
</dbReference>